<dbReference type="STRING" id="910964.GEAM_1927"/>
<dbReference type="Proteomes" id="UP000028640">
    <property type="component" value="Unassembled WGS sequence"/>
</dbReference>
<keyword evidence="2" id="KW-1185">Reference proteome</keyword>
<protein>
    <submittedName>
        <fullName evidence="1">Uncharacterized protein</fullName>
    </submittedName>
</protein>
<dbReference type="AlphaFoldDB" id="A0A085GA64"/>
<sequence length="46" mass="5502">MARHNHNNSFHYNTARRWLTRTVSEQNDQVETTCKSNVLLKKFPVE</sequence>
<proteinExistence type="predicted"/>
<dbReference type="EMBL" id="JMPJ01000053">
    <property type="protein sequence ID" value="KFC80609.1"/>
    <property type="molecule type" value="Genomic_DNA"/>
</dbReference>
<comment type="caution">
    <text evidence="1">The sequence shown here is derived from an EMBL/GenBank/DDBJ whole genome shotgun (WGS) entry which is preliminary data.</text>
</comment>
<organism evidence="1 2">
    <name type="scientific">Ewingella americana (strain ATCC 33852 / DSM 4580 / CCUG 14506 / JCM 5911 / LMG 7869 / NCTC 12157 / CDC 1468-78)</name>
    <dbReference type="NCBI Taxonomy" id="910964"/>
    <lineage>
        <taxon>Bacteria</taxon>
        <taxon>Pseudomonadati</taxon>
        <taxon>Pseudomonadota</taxon>
        <taxon>Gammaproteobacteria</taxon>
        <taxon>Enterobacterales</taxon>
        <taxon>Yersiniaceae</taxon>
        <taxon>Ewingella</taxon>
    </lineage>
</organism>
<evidence type="ECO:0000313" key="2">
    <source>
        <dbReference type="Proteomes" id="UP000028640"/>
    </source>
</evidence>
<name>A0A085GA64_EWIA3</name>
<accession>A0A085GA64</accession>
<gene>
    <name evidence="1" type="ORF">GEAM_1927</name>
</gene>
<reference evidence="1 2" key="1">
    <citation type="submission" date="2014-05" db="EMBL/GenBank/DDBJ databases">
        <title>ATOL: Assembling a taxonomically balanced genome-scale reconstruction of the evolutionary history of the Enterobacteriaceae.</title>
        <authorList>
            <person name="Plunkett G.III."/>
            <person name="Neeno-Eckwall E.C."/>
            <person name="Glasner J.D."/>
            <person name="Perna N.T."/>
        </authorList>
    </citation>
    <scope>NUCLEOTIDE SEQUENCE [LARGE SCALE GENOMIC DNA]</scope>
    <source>
        <strain evidence="1 2">ATCC 33852</strain>
    </source>
</reference>
<evidence type="ECO:0000313" key="1">
    <source>
        <dbReference type="EMBL" id="KFC80609.1"/>
    </source>
</evidence>